<evidence type="ECO:0000256" key="1">
    <source>
        <dbReference type="ARBA" id="ARBA00022559"/>
    </source>
</evidence>
<dbReference type="GO" id="GO:0005615">
    <property type="term" value="C:extracellular space"/>
    <property type="evidence" value="ECO:0007669"/>
    <property type="project" value="TreeGrafter"/>
</dbReference>
<proteinExistence type="predicted"/>
<dbReference type="AlphaFoldDB" id="A0A0C2FC83"/>
<evidence type="ECO:0000313" key="3">
    <source>
        <dbReference type="Proteomes" id="UP000054047"/>
    </source>
</evidence>
<dbReference type="InterPro" id="IPR019791">
    <property type="entry name" value="Haem_peroxidase_animal"/>
</dbReference>
<organism evidence="2 3">
    <name type="scientific">Ancylostoma duodenale</name>
    <dbReference type="NCBI Taxonomy" id="51022"/>
    <lineage>
        <taxon>Eukaryota</taxon>
        <taxon>Metazoa</taxon>
        <taxon>Ecdysozoa</taxon>
        <taxon>Nematoda</taxon>
        <taxon>Chromadorea</taxon>
        <taxon>Rhabditida</taxon>
        <taxon>Rhabditina</taxon>
        <taxon>Rhabditomorpha</taxon>
        <taxon>Strongyloidea</taxon>
        <taxon>Ancylostomatidae</taxon>
        <taxon>Ancylostomatinae</taxon>
        <taxon>Ancylostoma</taxon>
    </lineage>
</organism>
<dbReference type="Proteomes" id="UP000054047">
    <property type="component" value="Unassembled WGS sequence"/>
</dbReference>
<dbReference type="PANTHER" id="PTHR11475:SF140">
    <property type="entry name" value="PEROXIDASIN HOMOLOG PXN-2"/>
    <property type="match status" value="1"/>
</dbReference>
<dbReference type="OrthoDB" id="823504at2759"/>
<keyword evidence="1" id="KW-0560">Oxidoreductase</keyword>
<keyword evidence="3" id="KW-1185">Reference proteome</keyword>
<dbReference type="PROSITE" id="PS50292">
    <property type="entry name" value="PEROXIDASE_3"/>
    <property type="match status" value="1"/>
</dbReference>
<dbReference type="InterPro" id="IPR037120">
    <property type="entry name" value="Haem_peroxidase_sf_animal"/>
</dbReference>
<sequence length="91" mass="10332">YENEGVFTKLQLQQIKKASLARLFCDNGDSIDRVQSNVFFYPGNSTRHYGKCELIPEINLNMWMNCCDSSCATLPPPSCADQAISFMSYQH</sequence>
<protein>
    <submittedName>
        <fullName evidence="2">Uncharacterized protein</fullName>
    </submittedName>
</protein>
<accession>A0A0C2FC83</accession>
<reference evidence="2 3" key="1">
    <citation type="submission" date="2013-12" db="EMBL/GenBank/DDBJ databases">
        <title>Draft genome of the parsitic nematode Ancylostoma duodenale.</title>
        <authorList>
            <person name="Mitreva M."/>
        </authorList>
    </citation>
    <scope>NUCLEOTIDE SEQUENCE [LARGE SCALE GENOMIC DNA]</scope>
    <source>
        <strain evidence="2 3">Zhejiang</strain>
    </source>
</reference>
<feature type="non-terminal residue" evidence="2">
    <location>
        <position position="1"/>
    </location>
</feature>
<dbReference type="InterPro" id="IPR010255">
    <property type="entry name" value="Haem_peroxidase_sf"/>
</dbReference>
<dbReference type="GO" id="GO:0004601">
    <property type="term" value="F:peroxidase activity"/>
    <property type="evidence" value="ECO:0007669"/>
    <property type="project" value="UniProtKB-KW"/>
</dbReference>
<gene>
    <name evidence="2" type="ORF">ANCDUO_27362</name>
</gene>
<evidence type="ECO:0000313" key="2">
    <source>
        <dbReference type="EMBL" id="KIH42651.1"/>
    </source>
</evidence>
<dbReference type="SUPFAM" id="SSF48113">
    <property type="entry name" value="Heme-dependent peroxidases"/>
    <property type="match status" value="1"/>
</dbReference>
<dbReference type="GO" id="GO:0020037">
    <property type="term" value="F:heme binding"/>
    <property type="evidence" value="ECO:0007669"/>
    <property type="project" value="InterPro"/>
</dbReference>
<dbReference type="Gene3D" id="1.10.640.10">
    <property type="entry name" value="Haem peroxidase domain superfamily, animal type"/>
    <property type="match status" value="1"/>
</dbReference>
<dbReference type="Pfam" id="PF03098">
    <property type="entry name" value="An_peroxidase"/>
    <property type="match status" value="1"/>
</dbReference>
<dbReference type="GO" id="GO:0006979">
    <property type="term" value="P:response to oxidative stress"/>
    <property type="evidence" value="ECO:0007669"/>
    <property type="project" value="InterPro"/>
</dbReference>
<name>A0A0C2FC83_9BILA</name>
<dbReference type="PANTHER" id="PTHR11475">
    <property type="entry name" value="OXIDASE/PEROXIDASE"/>
    <property type="match status" value="1"/>
</dbReference>
<dbReference type="EMBL" id="KN794282">
    <property type="protein sequence ID" value="KIH42651.1"/>
    <property type="molecule type" value="Genomic_DNA"/>
</dbReference>
<keyword evidence="1" id="KW-0575">Peroxidase</keyword>